<evidence type="ECO:0000256" key="1">
    <source>
        <dbReference type="SAM" id="MobiDB-lite"/>
    </source>
</evidence>
<dbReference type="Pfam" id="PF01966">
    <property type="entry name" value="HD"/>
    <property type="match status" value="1"/>
</dbReference>
<dbReference type="GO" id="GO:0008832">
    <property type="term" value="F:dGTPase activity"/>
    <property type="evidence" value="ECO:0007669"/>
    <property type="project" value="TreeGrafter"/>
</dbReference>
<organism evidence="3 4">
    <name type="scientific">Chrysophaeum taylorii</name>
    <dbReference type="NCBI Taxonomy" id="2483200"/>
    <lineage>
        <taxon>Eukaryota</taxon>
        <taxon>Sar</taxon>
        <taxon>Stramenopiles</taxon>
        <taxon>Ochrophyta</taxon>
        <taxon>Pelagophyceae</taxon>
        <taxon>Pelagomonadales</taxon>
        <taxon>Pelagomonadaceae</taxon>
        <taxon>Chrysophaeum</taxon>
    </lineage>
</organism>
<accession>A0AAD7U7F2</accession>
<comment type="caution">
    <text evidence="3">The sequence shown here is derived from an EMBL/GenBank/DDBJ whole genome shotgun (WGS) entry which is preliminary data.</text>
</comment>
<feature type="compositionally biased region" description="Low complexity" evidence="1">
    <location>
        <begin position="20"/>
        <end position="33"/>
    </location>
</feature>
<dbReference type="GO" id="GO:0006203">
    <property type="term" value="P:dGTP catabolic process"/>
    <property type="evidence" value="ECO:0007669"/>
    <property type="project" value="TreeGrafter"/>
</dbReference>
<dbReference type="PANTHER" id="PTHR11373:SF4">
    <property type="entry name" value="DEOXYNUCLEOSIDE TRIPHOSPHATE TRIPHOSPHOHYDROLASE SAMHD1"/>
    <property type="match status" value="1"/>
</dbReference>
<feature type="region of interest" description="Disordered" evidence="1">
    <location>
        <begin position="1"/>
        <end position="46"/>
    </location>
</feature>
<gene>
    <name evidence="3" type="ORF">CTAYLR_006389</name>
</gene>
<evidence type="ECO:0000313" key="3">
    <source>
        <dbReference type="EMBL" id="KAJ8599215.1"/>
    </source>
</evidence>
<dbReference type="EMBL" id="JAQMWT010000578">
    <property type="protein sequence ID" value="KAJ8599215.1"/>
    <property type="molecule type" value="Genomic_DNA"/>
</dbReference>
<dbReference type="Gene3D" id="1.10.3210.10">
    <property type="entry name" value="Hypothetical protein af1432"/>
    <property type="match status" value="1"/>
</dbReference>
<dbReference type="SMART" id="SM00471">
    <property type="entry name" value="HDc"/>
    <property type="match status" value="1"/>
</dbReference>
<dbReference type="Proteomes" id="UP001230188">
    <property type="component" value="Unassembled WGS sequence"/>
</dbReference>
<dbReference type="Gene3D" id="3.30.70.2760">
    <property type="match status" value="1"/>
</dbReference>
<dbReference type="InterPro" id="IPR003607">
    <property type="entry name" value="HD/PDEase_dom"/>
</dbReference>
<proteinExistence type="predicted"/>
<dbReference type="PROSITE" id="PS51831">
    <property type="entry name" value="HD"/>
    <property type="match status" value="1"/>
</dbReference>
<dbReference type="PANTHER" id="PTHR11373">
    <property type="entry name" value="DEOXYNUCLEOSIDE TRIPHOSPHATE TRIPHOSPHOHYDROLASE"/>
    <property type="match status" value="1"/>
</dbReference>
<dbReference type="SUPFAM" id="SSF109604">
    <property type="entry name" value="HD-domain/PDEase-like"/>
    <property type="match status" value="1"/>
</dbReference>
<evidence type="ECO:0000313" key="4">
    <source>
        <dbReference type="Proteomes" id="UP001230188"/>
    </source>
</evidence>
<dbReference type="InterPro" id="IPR006674">
    <property type="entry name" value="HD_domain"/>
</dbReference>
<dbReference type="InterPro" id="IPR050135">
    <property type="entry name" value="dGTPase-like"/>
</dbReference>
<reference evidence="3" key="1">
    <citation type="submission" date="2023-01" db="EMBL/GenBank/DDBJ databases">
        <title>Metagenome sequencing of chrysophaentin producing Chrysophaeum taylorii.</title>
        <authorList>
            <person name="Davison J."/>
            <person name="Bewley C."/>
        </authorList>
    </citation>
    <scope>NUCLEOTIDE SEQUENCE</scope>
    <source>
        <strain evidence="3">NIES-1699</strain>
    </source>
</reference>
<dbReference type="GO" id="GO:0005634">
    <property type="term" value="C:nucleus"/>
    <property type="evidence" value="ECO:0007669"/>
    <property type="project" value="TreeGrafter"/>
</dbReference>
<sequence length="564" mass="63818">MDAISSSKRQKVSEGIGERSSTVTSTGSVLSYTDNNGPRTPRKGEVVVEERKKKTIFDRLYGSIEMEPLLIAVMDTEEFQRLDRIAQLGGSSYVYPSAKHSRKEHSIGVAHLAGKMVRRLRDSIPISDDDVLCVEVAGLCHDMGHGPYSHMWESVFSESSHEKMSQELVRRVAEKIKFGDYFQDKTRNHVEFVCELIEGGEGFLYDIVSNSRSGVDVDKIDYLQRDAMATLGTRAPFDINRLLHSCRVIDDQVWFEEKVAMDINSIFAMRADLHRQVYQHRVANVAELMITDVLRVADESDFRVCGARLSDAAKNPAIFVKLTDGILEAITMSTARGLEAAHAILDRLTRRDYYRGVGSGRAIPTLPLCANCSHETQIRDKFCAKCGRSTKDRDYVLVEGRRVPPAVDRSDKDWQRLLAERSGVDRATFTVVVSKVKRGWPRAVSDPYGNEWVDYDPIANVSFYNPKRPPSEWKKSPKLSKMYLPQRMLERVVYCYYKEKKFADYDRLEQAFNALFGNFAVDEGRSNINSPSPQRVSCTTPTSQLSLLHQAHRGDFDSPTKTAL</sequence>
<evidence type="ECO:0000259" key="2">
    <source>
        <dbReference type="PROSITE" id="PS51831"/>
    </source>
</evidence>
<dbReference type="AlphaFoldDB" id="A0AAD7U7F2"/>
<name>A0AAD7U7F2_9STRA</name>
<dbReference type="CDD" id="cd00077">
    <property type="entry name" value="HDc"/>
    <property type="match status" value="1"/>
</dbReference>
<feature type="domain" description="HD" evidence="2">
    <location>
        <begin position="102"/>
        <end position="223"/>
    </location>
</feature>
<keyword evidence="4" id="KW-1185">Reference proteome</keyword>
<protein>
    <recommendedName>
        <fullName evidence="2">HD domain-containing protein</fullName>
    </recommendedName>
</protein>